<dbReference type="HOGENOM" id="CLU_046540_0_3_0"/>
<dbReference type="AlphaFoldDB" id="O67855"/>
<dbReference type="OrthoDB" id="9764363at2"/>
<sequence>MRVLKWLLILFSLLIIFSVVKEFILSKFPVGHRIAVLKLSGVIVNPYPLVNKIERLKDSKNVVALVLRVDSPGGSVGASQEIYRAIERFKSAGKPVVISMGNVAASGGYYVSAAGNYIFANEGTITGSIGVIIQHVAYKKLVEKLGIEATAIKTGKFKDTLSPFRELTQEEKEYLQNLVNEALEQFIQAILKYRSNKISEEKLREIADGRIFTGRQALELGLVDELGSLYDAIEKAKELSGYRDAKPVFIQEEKSLLKRLVGADLEEIKIINAYTPLFYLMDY</sequence>
<evidence type="ECO:0000313" key="6">
    <source>
        <dbReference type="EMBL" id="AAC07815.1"/>
    </source>
</evidence>
<name>O67855_AQUAE</name>
<organism evidence="6 7">
    <name type="scientific">Aquifex aeolicus (strain VF5)</name>
    <dbReference type="NCBI Taxonomy" id="224324"/>
    <lineage>
        <taxon>Bacteria</taxon>
        <taxon>Pseudomonadati</taxon>
        <taxon>Aquificota</taxon>
        <taxon>Aquificia</taxon>
        <taxon>Aquificales</taxon>
        <taxon>Aquificaceae</taxon>
        <taxon>Aquifex</taxon>
    </lineage>
</organism>
<dbReference type="InterPro" id="IPR029045">
    <property type="entry name" value="ClpP/crotonase-like_dom_sf"/>
</dbReference>
<reference evidence="6 7" key="1">
    <citation type="journal article" date="1998" name="Nature">
        <title>The complete genome of the hyperthermophilic bacterium Aquifex aeolicus.</title>
        <authorList>
            <person name="Deckert G."/>
            <person name="Warren P.V."/>
            <person name="Gaasterland T."/>
            <person name="Young W.G."/>
            <person name="Lenox A.L."/>
            <person name="Graham D.E."/>
            <person name="Overbeek R."/>
            <person name="Snead M.A."/>
            <person name="Keller M."/>
            <person name="Aujay M."/>
            <person name="Huber R."/>
            <person name="Feldman R.A."/>
            <person name="Short J.M."/>
            <person name="Olson G.J."/>
            <person name="Swanson R.V."/>
        </authorList>
    </citation>
    <scope>NUCLEOTIDE SEQUENCE [LARGE SCALE GENOMIC DNA]</scope>
    <source>
        <strain evidence="6 7">VF5</strain>
    </source>
</reference>
<dbReference type="GO" id="GO:0004176">
    <property type="term" value="F:ATP-dependent peptidase activity"/>
    <property type="evidence" value="ECO:0007669"/>
    <property type="project" value="InterPro"/>
</dbReference>
<dbReference type="InterPro" id="IPR002142">
    <property type="entry name" value="Peptidase_S49"/>
</dbReference>
<dbReference type="InterPro" id="IPR047272">
    <property type="entry name" value="S49_SppA_C"/>
</dbReference>
<dbReference type="PANTHER" id="PTHR42987">
    <property type="entry name" value="PEPTIDASE S49"/>
    <property type="match status" value="1"/>
</dbReference>
<proteinExistence type="inferred from homology"/>
<dbReference type="Pfam" id="PF01343">
    <property type="entry name" value="Peptidase_S49"/>
    <property type="match status" value="1"/>
</dbReference>
<dbReference type="STRING" id="224324.aq_2080"/>
<dbReference type="GO" id="GO:0006508">
    <property type="term" value="P:proteolysis"/>
    <property type="evidence" value="ECO:0007669"/>
    <property type="project" value="UniProtKB-KW"/>
</dbReference>
<keyword evidence="4" id="KW-0720">Serine protease</keyword>
<dbReference type="GO" id="GO:0004252">
    <property type="term" value="F:serine-type endopeptidase activity"/>
    <property type="evidence" value="ECO:0007669"/>
    <property type="project" value="InterPro"/>
</dbReference>
<dbReference type="KEGG" id="aae:aq_2080"/>
<dbReference type="FunCoup" id="O67855">
    <property type="interactions" value="63"/>
</dbReference>
<evidence type="ECO:0000256" key="4">
    <source>
        <dbReference type="ARBA" id="ARBA00022825"/>
    </source>
</evidence>
<dbReference type="Proteomes" id="UP000000798">
    <property type="component" value="Chromosome"/>
</dbReference>
<dbReference type="PRINTS" id="PR00127">
    <property type="entry name" value="CLPPROTEASEP"/>
</dbReference>
<keyword evidence="2" id="KW-0645">Protease</keyword>
<protein>
    <submittedName>
        <fullName evidence="6">Proteinase IV</fullName>
    </submittedName>
</protein>
<evidence type="ECO:0000256" key="3">
    <source>
        <dbReference type="ARBA" id="ARBA00022801"/>
    </source>
</evidence>
<dbReference type="SUPFAM" id="SSF52096">
    <property type="entry name" value="ClpP/crotonase"/>
    <property type="match status" value="1"/>
</dbReference>
<dbReference type="InParanoid" id="O67855"/>
<dbReference type="EMBL" id="AE000657">
    <property type="protein sequence ID" value="AAC07815.1"/>
    <property type="molecule type" value="Genomic_DNA"/>
</dbReference>
<dbReference type="CDD" id="cd07023">
    <property type="entry name" value="S49_Sppa_N_C"/>
    <property type="match status" value="1"/>
</dbReference>
<gene>
    <name evidence="6" type="primary">sppA</name>
    <name evidence="6" type="ordered locus">aq_2080</name>
</gene>
<dbReference type="NCBIfam" id="TIGR00706">
    <property type="entry name" value="SppA_dom"/>
    <property type="match status" value="1"/>
</dbReference>
<feature type="domain" description="Peptidase S49" evidence="5">
    <location>
        <begin position="89"/>
        <end position="241"/>
    </location>
</feature>
<dbReference type="Gene3D" id="3.90.226.10">
    <property type="entry name" value="2-enoyl-CoA Hydratase, Chain A, domain 1"/>
    <property type="match status" value="2"/>
</dbReference>
<dbReference type="InterPro" id="IPR001907">
    <property type="entry name" value="ClpP"/>
</dbReference>
<evidence type="ECO:0000256" key="1">
    <source>
        <dbReference type="ARBA" id="ARBA00008683"/>
    </source>
</evidence>
<comment type="similarity">
    <text evidence="1">Belongs to the peptidase S49 family.</text>
</comment>
<dbReference type="PIR" id="C70478">
    <property type="entry name" value="C70478"/>
</dbReference>
<keyword evidence="3" id="KW-0378">Hydrolase</keyword>
<keyword evidence="7" id="KW-1185">Reference proteome</keyword>
<dbReference type="InterPro" id="IPR004635">
    <property type="entry name" value="Pept_S49_SppA"/>
</dbReference>
<dbReference type="PANTHER" id="PTHR42987:SF7">
    <property type="entry name" value="SIGNAL PEPTIDE PEPTIDASE SPPA-RELATED"/>
    <property type="match status" value="1"/>
</dbReference>
<evidence type="ECO:0000259" key="5">
    <source>
        <dbReference type="Pfam" id="PF01343"/>
    </source>
</evidence>
<evidence type="ECO:0000256" key="2">
    <source>
        <dbReference type="ARBA" id="ARBA00022670"/>
    </source>
</evidence>
<accession>O67855</accession>
<dbReference type="eggNOG" id="COG0616">
    <property type="taxonomic scope" value="Bacteria"/>
</dbReference>
<evidence type="ECO:0000313" key="7">
    <source>
        <dbReference type="Proteomes" id="UP000000798"/>
    </source>
</evidence>
<dbReference type="EnsemblBacteria" id="AAC07815">
    <property type="protein sequence ID" value="AAC07815"/>
    <property type="gene ID" value="aq_2080"/>
</dbReference>